<dbReference type="RefSeq" id="WP_090656803.1">
    <property type="nucleotide sequence ID" value="NZ_FOXQ01000003.1"/>
</dbReference>
<accession>A0A1I5UD68</accession>
<evidence type="ECO:0000313" key="1">
    <source>
        <dbReference type="EMBL" id="SFP92596.1"/>
    </source>
</evidence>
<dbReference type="EMBL" id="FOXQ01000003">
    <property type="protein sequence ID" value="SFP92596.1"/>
    <property type="molecule type" value="Genomic_DNA"/>
</dbReference>
<name>A0A1I5UD68_9BACT</name>
<sequence length="141" mass="16213">MSNTTKTSQIKQSNKSLAIEIADRLKKKYSIKKSDVSALIECFHTFNEDHSSTSEEFSDAEGLCIEMACLLTDPQISGRLNEAYFRSSASKILHRMVTIFRTLSGDKQMQMYIMWYSLKHFSATVSDEILSDIKHRFLKEE</sequence>
<organism evidence="1 2">
    <name type="scientific">Parafilimonas terrae</name>
    <dbReference type="NCBI Taxonomy" id="1465490"/>
    <lineage>
        <taxon>Bacteria</taxon>
        <taxon>Pseudomonadati</taxon>
        <taxon>Bacteroidota</taxon>
        <taxon>Chitinophagia</taxon>
        <taxon>Chitinophagales</taxon>
        <taxon>Chitinophagaceae</taxon>
        <taxon>Parafilimonas</taxon>
    </lineage>
</organism>
<dbReference type="STRING" id="1465490.SAMN05444277_103185"/>
<reference evidence="1 2" key="1">
    <citation type="submission" date="2016-10" db="EMBL/GenBank/DDBJ databases">
        <authorList>
            <person name="de Groot N.N."/>
        </authorList>
    </citation>
    <scope>NUCLEOTIDE SEQUENCE [LARGE SCALE GENOMIC DNA]</scope>
    <source>
        <strain evidence="1 2">DSM 28286</strain>
    </source>
</reference>
<keyword evidence="2" id="KW-1185">Reference proteome</keyword>
<dbReference type="AlphaFoldDB" id="A0A1I5UD68"/>
<evidence type="ECO:0000313" key="2">
    <source>
        <dbReference type="Proteomes" id="UP000199031"/>
    </source>
</evidence>
<proteinExistence type="predicted"/>
<gene>
    <name evidence="1" type="ORF">SAMN05444277_103185</name>
</gene>
<protein>
    <submittedName>
        <fullName evidence="1">Uncharacterized protein</fullName>
    </submittedName>
</protein>
<dbReference type="Proteomes" id="UP000199031">
    <property type="component" value="Unassembled WGS sequence"/>
</dbReference>